<dbReference type="GO" id="GO:0003677">
    <property type="term" value="F:DNA binding"/>
    <property type="evidence" value="ECO:0007669"/>
    <property type="project" value="UniProtKB-KW"/>
</dbReference>
<name>A0A1M5N9B9_9FLAO</name>
<dbReference type="Proteomes" id="UP000184516">
    <property type="component" value="Unassembled WGS sequence"/>
</dbReference>
<dbReference type="OrthoDB" id="1273866at2"/>
<keyword evidence="3 5" id="KW-0067">ATP-binding</keyword>
<evidence type="ECO:0000256" key="3">
    <source>
        <dbReference type="ARBA" id="ARBA00022840"/>
    </source>
</evidence>
<dbReference type="InterPro" id="IPR003593">
    <property type="entry name" value="AAA+_ATPase"/>
</dbReference>
<dbReference type="SMART" id="SM00382">
    <property type="entry name" value="AAA"/>
    <property type="match status" value="1"/>
</dbReference>
<evidence type="ECO:0000256" key="5">
    <source>
        <dbReference type="PROSITE-ProRule" id="PRU00289"/>
    </source>
</evidence>
<dbReference type="GO" id="GO:0005524">
    <property type="term" value="F:ATP binding"/>
    <property type="evidence" value="ECO:0007669"/>
    <property type="project" value="UniProtKB-UniRule"/>
</dbReference>
<feature type="binding site" evidence="5">
    <location>
        <begin position="484"/>
        <end position="491"/>
    </location>
    <ligand>
        <name>ATP</name>
        <dbReference type="ChEBI" id="CHEBI:30616"/>
    </ligand>
</feature>
<proteinExistence type="inferred from homology"/>
<keyword evidence="8" id="KW-1185">Reference proteome</keyword>
<organism evidence="7 8">
    <name type="scientific">Flavobacterium fluvii</name>
    <dbReference type="NCBI Taxonomy" id="468056"/>
    <lineage>
        <taxon>Bacteria</taxon>
        <taxon>Pseudomonadati</taxon>
        <taxon>Bacteroidota</taxon>
        <taxon>Flavobacteriia</taxon>
        <taxon>Flavobacteriales</taxon>
        <taxon>Flavobacteriaceae</taxon>
        <taxon>Flavobacterium</taxon>
    </lineage>
</organism>
<dbReference type="InterPro" id="IPR038726">
    <property type="entry name" value="PDDEXK_AddAB-type"/>
</dbReference>
<dbReference type="InterPro" id="IPR050206">
    <property type="entry name" value="FtsK/SpoIIIE/SftA"/>
</dbReference>
<dbReference type="STRING" id="468056.SAMN05443549_107159"/>
<dbReference type="PANTHER" id="PTHR22683:SF41">
    <property type="entry name" value="DNA TRANSLOCASE FTSK"/>
    <property type="match status" value="1"/>
</dbReference>
<comment type="similarity">
    <text evidence="1">Belongs to the FtsK/SpoIIIE/SftA family.</text>
</comment>
<dbReference type="AlphaFoldDB" id="A0A1M5N9B9"/>
<reference evidence="8" key="1">
    <citation type="submission" date="2016-11" db="EMBL/GenBank/DDBJ databases">
        <authorList>
            <person name="Varghese N."/>
            <person name="Submissions S."/>
        </authorList>
    </citation>
    <scope>NUCLEOTIDE SEQUENCE [LARGE SCALE GENOMIC DNA]</scope>
    <source>
        <strain evidence="8">DSM 19978</strain>
    </source>
</reference>
<dbReference type="RefSeq" id="WP_073371612.1">
    <property type="nucleotide sequence ID" value="NZ_FQWB01000007.1"/>
</dbReference>
<evidence type="ECO:0000313" key="8">
    <source>
        <dbReference type="Proteomes" id="UP000184516"/>
    </source>
</evidence>
<evidence type="ECO:0000259" key="6">
    <source>
        <dbReference type="PROSITE" id="PS50901"/>
    </source>
</evidence>
<dbReference type="InterPro" id="IPR027417">
    <property type="entry name" value="P-loop_NTPase"/>
</dbReference>
<dbReference type="EMBL" id="FQWB01000007">
    <property type="protein sequence ID" value="SHG86134.1"/>
    <property type="molecule type" value="Genomic_DNA"/>
</dbReference>
<keyword evidence="2 5" id="KW-0547">Nucleotide-binding</keyword>
<evidence type="ECO:0000313" key="7">
    <source>
        <dbReference type="EMBL" id="SHG86134.1"/>
    </source>
</evidence>
<feature type="domain" description="FtsK" evidence="6">
    <location>
        <begin position="465"/>
        <end position="667"/>
    </location>
</feature>
<sequence length="703" mass="79927">MESIYKNLTTDELAKHLGQFLVSSWSYSAVSTFSRNQKAYEMQSVYGYRSKSSATTIAGNAYHEALQQYFNLFKAKEALPELVDLETIAYNYIEETDPRNWKLQKTTPSVEECITQASATVSKLLQNFLKDISVYVDEIDEVLDVEHYGKGIFVTINGVDIPLPLYYKVDLVVKLKSGKIVIIDHKSKQSYTPDDAVKLTNGKQAITYIKGYEAEKGIKVDEVWFIENKFSQNRDKSPQLIKFPLDMTSEDERRYYEVLLYEGLRSLVHAVNDPDYVYIMNDSDNLVDLAEMYEFWTKTLLLDVEDFTGIDPTKTELIKQRLKKIKDTGIKTINPTVIKQFRQNAAEFIQYDYSNKDMTQEEKIEHVLRRFGTIVKVAKIFNGYSSNTYLLQIDAGTKINSIQSHKLDLANALDVSTVRISKELTVYEGKSYLAVELSKKRERDLNFTKKDLVDMKIPIGRDNFEQIVHWDLNNHSTPHALVCGATGSGKSVELKSIIEFSKLAGVKHIIILDPKFEFCRMGLKGVKIYSEILDIETALENLVIEMNERVKAGSEEKTLIIFDEFADAQSQGRKGKELDIMEMVEVGQQKMKTMFGETMVPKMKLQKVGSKNTLEENLRILLQKGRSVGFRIVAATQRASVKVITGDAKANFPVQICFRVPKEIDSKVVLDEGGAESLAGGGDGLIRSPEYPELVRFQAYYKP</sequence>
<protein>
    <recommendedName>
        <fullName evidence="6">FtsK domain-containing protein</fullName>
    </recommendedName>
</protein>
<dbReference type="Pfam" id="PF17854">
    <property type="entry name" value="FtsK_alpha"/>
    <property type="match status" value="1"/>
</dbReference>
<dbReference type="Gene3D" id="3.30.980.40">
    <property type="match status" value="1"/>
</dbReference>
<dbReference type="Gene3D" id="3.40.50.300">
    <property type="entry name" value="P-loop containing nucleotide triphosphate hydrolases"/>
    <property type="match status" value="1"/>
</dbReference>
<accession>A0A1M5N9B9</accession>
<gene>
    <name evidence="7" type="ORF">SAMN05443549_107159</name>
</gene>
<dbReference type="InterPro" id="IPR002789">
    <property type="entry name" value="HerA_central"/>
</dbReference>
<dbReference type="InterPro" id="IPR041027">
    <property type="entry name" value="FtsK_alpha"/>
</dbReference>
<dbReference type="Pfam" id="PF01935">
    <property type="entry name" value="DUF87"/>
    <property type="match status" value="1"/>
</dbReference>
<evidence type="ECO:0000256" key="2">
    <source>
        <dbReference type="ARBA" id="ARBA00022741"/>
    </source>
</evidence>
<dbReference type="PANTHER" id="PTHR22683">
    <property type="entry name" value="SPORULATION PROTEIN RELATED"/>
    <property type="match status" value="1"/>
</dbReference>
<dbReference type="InterPro" id="IPR002543">
    <property type="entry name" value="FtsK_dom"/>
</dbReference>
<evidence type="ECO:0000256" key="4">
    <source>
        <dbReference type="ARBA" id="ARBA00023125"/>
    </source>
</evidence>
<dbReference type="CDD" id="cd01127">
    <property type="entry name" value="TrwB_TraG_TraD_VirD4"/>
    <property type="match status" value="1"/>
</dbReference>
<dbReference type="PROSITE" id="PS50901">
    <property type="entry name" value="FTSK"/>
    <property type="match status" value="1"/>
</dbReference>
<keyword evidence="4" id="KW-0238">DNA-binding</keyword>
<dbReference type="SUPFAM" id="SSF52540">
    <property type="entry name" value="P-loop containing nucleoside triphosphate hydrolases"/>
    <property type="match status" value="1"/>
</dbReference>
<dbReference type="Pfam" id="PF12705">
    <property type="entry name" value="PDDEXK_1"/>
    <property type="match status" value="1"/>
</dbReference>
<evidence type="ECO:0000256" key="1">
    <source>
        <dbReference type="ARBA" id="ARBA00006474"/>
    </source>
</evidence>